<accession>A0ABV6GDW2</accession>
<dbReference type="Proteomes" id="UP001589854">
    <property type="component" value="Unassembled WGS sequence"/>
</dbReference>
<organism evidence="1 2">
    <name type="scientific">Metabacillus herbersteinensis</name>
    <dbReference type="NCBI Taxonomy" id="283816"/>
    <lineage>
        <taxon>Bacteria</taxon>
        <taxon>Bacillati</taxon>
        <taxon>Bacillota</taxon>
        <taxon>Bacilli</taxon>
        <taxon>Bacillales</taxon>
        <taxon>Bacillaceae</taxon>
        <taxon>Metabacillus</taxon>
    </lineage>
</organism>
<proteinExistence type="predicted"/>
<gene>
    <name evidence="1" type="ORF">ACFFIX_06685</name>
</gene>
<evidence type="ECO:0000313" key="1">
    <source>
        <dbReference type="EMBL" id="MFC0271137.1"/>
    </source>
</evidence>
<sequence length="176" mass="20263">MKKLIASVSVAAVLGLGGTYLYTQSNDEDKVKTEVLKEDPVQEASIEQAEETKADVEVKEKKVVEPPTERTKNIEDQKPWDVYSAIDMIDHREEEQYFLFSDAEALENEIVSFYQSGEINQKYSAYVDVFAVQLEEYYPDENEYFVKMKEVSAAIREKNFEAVPNLIEQAKQLRES</sequence>
<protein>
    <submittedName>
        <fullName evidence="1">Uncharacterized protein</fullName>
    </submittedName>
</protein>
<keyword evidence="2" id="KW-1185">Reference proteome</keyword>
<evidence type="ECO:0000313" key="2">
    <source>
        <dbReference type="Proteomes" id="UP001589854"/>
    </source>
</evidence>
<name>A0ABV6GDW2_9BACI</name>
<comment type="caution">
    <text evidence="1">The sequence shown here is derived from an EMBL/GenBank/DDBJ whole genome shotgun (WGS) entry which is preliminary data.</text>
</comment>
<reference evidence="1 2" key="1">
    <citation type="submission" date="2024-09" db="EMBL/GenBank/DDBJ databases">
        <authorList>
            <person name="Sun Q."/>
            <person name="Mori K."/>
        </authorList>
    </citation>
    <scope>NUCLEOTIDE SEQUENCE [LARGE SCALE GENOMIC DNA]</scope>
    <source>
        <strain evidence="1 2">CCM 7228</strain>
    </source>
</reference>
<dbReference type="RefSeq" id="WP_378931858.1">
    <property type="nucleotide sequence ID" value="NZ_JBHLVO010000003.1"/>
</dbReference>
<dbReference type="EMBL" id="JBHLVO010000003">
    <property type="protein sequence ID" value="MFC0271137.1"/>
    <property type="molecule type" value="Genomic_DNA"/>
</dbReference>